<protein>
    <submittedName>
        <fullName evidence="2">Uncharacterized protein</fullName>
    </submittedName>
</protein>
<keyword evidence="1" id="KW-1133">Transmembrane helix</keyword>
<organism evidence="2">
    <name type="scientific">viral metagenome</name>
    <dbReference type="NCBI Taxonomy" id="1070528"/>
    <lineage>
        <taxon>unclassified sequences</taxon>
        <taxon>metagenomes</taxon>
        <taxon>organismal metagenomes</taxon>
    </lineage>
</organism>
<dbReference type="AlphaFoldDB" id="A0A6C0I6D2"/>
<evidence type="ECO:0000256" key="1">
    <source>
        <dbReference type="SAM" id="Phobius"/>
    </source>
</evidence>
<feature type="transmembrane region" description="Helical" evidence="1">
    <location>
        <begin position="51"/>
        <end position="69"/>
    </location>
</feature>
<reference evidence="2" key="1">
    <citation type="journal article" date="2020" name="Nature">
        <title>Giant virus diversity and host interactions through global metagenomics.</title>
        <authorList>
            <person name="Schulz F."/>
            <person name="Roux S."/>
            <person name="Paez-Espino D."/>
            <person name="Jungbluth S."/>
            <person name="Walsh D.A."/>
            <person name="Denef V.J."/>
            <person name="McMahon K.D."/>
            <person name="Konstantinidis K.T."/>
            <person name="Eloe-Fadrosh E.A."/>
            <person name="Kyrpides N.C."/>
            <person name="Woyke T."/>
        </authorList>
    </citation>
    <scope>NUCLEOTIDE SEQUENCE</scope>
    <source>
        <strain evidence="2">GVMAG-M-3300023184-51</strain>
    </source>
</reference>
<proteinExistence type="predicted"/>
<accession>A0A6C0I6D2</accession>
<keyword evidence="1" id="KW-0812">Transmembrane</keyword>
<keyword evidence="1" id="KW-0472">Membrane</keyword>
<sequence length="115" mass="13048">MNTNQGQSHNTSLVIQYAKSTQTVCLCLSILAFLIIIFILSPLNIFFISSLFGKAIIIILLGFTMYYNIQQTNLFASNFNISFFENDWNTIKTNVLCSYVFTILLVFLTVSVLRA</sequence>
<evidence type="ECO:0000313" key="2">
    <source>
        <dbReference type="EMBL" id="QHT88568.1"/>
    </source>
</evidence>
<name>A0A6C0I6D2_9ZZZZ</name>
<feature type="transmembrane region" description="Helical" evidence="1">
    <location>
        <begin position="20"/>
        <end position="39"/>
    </location>
</feature>
<dbReference type="EMBL" id="MN740119">
    <property type="protein sequence ID" value="QHT88568.1"/>
    <property type="molecule type" value="Genomic_DNA"/>
</dbReference>
<feature type="transmembrane region" description="Helical" evidence="1">
    <location>
        <begin position="93"/>
        <end position="113"/>
    </location>
</feature>